<organism evidence="1 2">
    <name type="scientific">Methylomonas defluvii</name>
    <dbReference type="NCBI Taxonomy" id="3045149"/>
    <lineage>
        <taxon>Bacteria</taxon>
        <taxon>Pseudomonadati</taxon>
        <taxon>Pseudomonadota</taxon>
        <taxon>Gammaproteobacteria</taxon>
        <taxon>Methylococcales</taxon>
        <taxon>Methylococcaceae</taxon>
        <taxon>Methylomonas</taxon>
    </lineage>
</organism>
<sequence>MTGNGQTVAIESDRAIVRNGSIETDLKSPAINSTLSDLPAGMGVSSAWMASFDPSVVSGFRLSLPK</sequence>
<reference evidence="1 2" key="1">
    <citation type="submission" date="2023-11" db="EMBL/GenBank/DDBJ databases">
        <authorList>
            <person name="Ouyang M.-Y."/>
        </authorList>
    </citation>
    <scope>NUCLEOTIDE SEQUENCE [LARGE SCALE GENOMIC DNA]</scope>
    <source>
        <strain evidence="1 2">OY6</strain>
    </source>
</reference>
<gene>
    <name evidence="1" type="ORF">QLH52_14460</name>
</gene>
<name>A0ABU4UG64_9GAMM</name>
<dbReference type="EMBL" id="JAXARY010000013">
    <property type="protein sequence ID" value="MDX8128492.1"/>
    <property type="molecule type" value="Genomic_DNA"/>
</dbReference>
<protein>
    <submittedName>
        <fullName evidence="1">Uncharacterized protein</fullName>
    </submittedName>
</protein>
<keyword evidence="2" id="KW-1185">Reference proteome</keyword>
<proteinExistence type="predicted"/>
<evidence type="ECO:0000313" key="2">
    <source>
        <dbReference type="Proteomes" id="UP001284537"/>
    </source>
</evidence>
<comment type="caution">
    <text evidence="1">The sequence shown here is derived from an EMBL/GenBank/DDBJ whole genome shotgun (WGS) entry which is preliminary data.</text>
</comment>
<dbReference type="RefSeq" id="WP_319962033.1">
    <property type="nucleotide sequence ID" value="NZ_JAXARY010000013.1"/>
</dbReference>
<accession>A0ABU4UG64</accession>
<evidence type="ECO:0000313" key="1">
    <source>
        <dbReference type="EMBL" id="MDX8128492.1"/>
    </source>
</evidence>
<dbReference type="Proteomes" id="UP001284537">
    <property type="component" value="Unassembled WGS sequence"/>
</dbReference>